<dbReference type="OrthoDB" id="34459at2"/>
<evidence type="ECO:0000313" key="1">
    <source>
        <dbReference type="EMBL" id="KRP56461.1"/>
    </source>
</evidence>
<sequence>MYPSTPDGRYFVVKGTLWRCSNPSLPDDVRQELVNQLMAARREVKAAKASGDSVALKVARANVQTAKVALGERGPVWWDDGAPDLNRHKVGNTPYSQWHASLTA</sequence>
<evidence type="ECO:0000313" key="4">
    <source>
        <dbReference type="Proteomes" id="UP000183126"/>
    </source>
</evidence>
<evidence type="ECO:0000313" key="2">
    <source>
        <dbReference type="EMBL" id="SDS84606.1"/>
    </source>
</evidence>
<evidence type="ECO:0000313" key="3">
    <source>
        <dbReference type="Proteomes" id="UP000052019"/>
    </source>
</evidence>
<reference evidence="2 4" key="2">
    <citation type="submission" date="2016-10" db="EMBL/GenBank/DDBJ databases">
        <authorList>
            <person name="Varghese N."/>
            <person name="Submissions S."/>
        </authorList>
    </citation>
    <scope>NUCLEOTIDE SEQUENCE [LARGE SCALE GENOMIC DNA]</scope>
    <source>
        <strain evidence="2 4">BS3111</strain>
    </source>
</reference>
<gene>
    <name evidence="2" type="ORF">SAMN04490205_3838</name>
    <name evidence="1" type="ORF">TU79_23815</name>
</gene>
<proteinExistence type="predicted"/>
<dbReference type="EMBL" id="LT629760">
    <property type="protein sequence ID" value="SDS84606.1"/>
    <property type="molecule type" value="Genomic_DNA"/>
</dbReference>
<name>A0A0R2Z842_9PSED</name>
<dbReference type="Proteomes" id="UP000183126">
    <property type="component" value="Chromosome I"/>
</dbReference>
<accession>A0A0R2Z842</accession>
<dbReference type="PATRIC" id="fig|200450.4.peg.2442"/>
<dbReference type="AlphaFoldDB" id="A0A0R2Z842"/>
<protein>
    <submittedName>
        <fullName evidence="1">Uncharacterized protein</fullName>
    </submittedName>
</protein>
<dbReference type="Proteomes" id="UP000052019">
    <property type="component" value="Unassembled WGS sequence"/>
</dbReference>
<reference evidence="1 3" key="1">
    <citation type="submission" date="2015-02" db="EMBL/GenBank/DDBJ databases">
        <title>Two Pseudomonas sp. nov. isolated from raw milk.</title>
        <authorList>
            <person name="Wenning M."/>
            <person name="von Neubeck M."/>
            <person name="Huptas C."/>
            <person name="Scherer S."/>
        </authorList>
    </citation>
    <scope>NUCLEOTIDE SEQUENCE [LARGE SCALE GENOMIC DNA]</scope>
    <source>
        <strain evidence="1 3">DSM 14937</strain>
    </source>
</reference>
<organism evidence="1 3">
    <name type="scientific">Pseudomonas trivialis</name>
    <dbReference type="NCBI Taxonomy" id="200450"/>
    <lineage>
        <taxon>Bacteria</taxon>
        <taxon>Pseudomonadati</taxon>
        <taxon>Pseudomonadota</taxon>
        <taxon>Gammaproteobacteria</taxon>
        <taxon>Pseudomonadales</taxon>
        <taxon>Pseudomonadaceae</taxon>
        <taxon>Pseudomonas</taxon>
    </lineage>
</organism>
<dbReference type="RefSeq" id="WP_057010272.1">
    <property type="nucleotide sequence ID" value="NZ_JYLK01000024.1"/>
</dbReference>
<dbReference type="EMBL" id="JYLK01000024">
    <property type="protein sequence ID" value="KRP56461.1"/>
    <property type="molecule type" value="Genomic_DNA"/>
</dbReference>
<keyword evidence="4" id="KW-1185">Reference proteome</keyword>